<dbReference type="SUPFAM" id="SSF55073">
    <property type="entry name" value="Nucleotide cyclase"/>
    <property type="match status" value="1"/>
</dbReference>
<evidence type="ECO:0000313" key="3">
    <source>
        <dbReference type="EMBL" id="SBT03991.1"/>
    </source>
</evidence>
<dbReference type="InterPro" id="IPR029787">
    <property type="entry name" value="Nucleotide_cyclase"/>
</dbReference>
<feature type="transmembrane region" description="Helical" evidence="1">
    <location>
        <begin position="389"/>
        <end position="409"/>
    </location>
</feature>
<dbReference type="SMART" id="SM01080">
    <property type="entry name" value="CHASE2"/>
    <property type="match status" value="1"/>
</dbReference>
<dbReference type="Pfam" id="PF05226">
    <property type="entry name" value="CHASE2"/>
    <property type="match status" value="1"/>
</dbReference>
<dbReference type="Proteomes" id="UP000199600">
    <property type="component" value="Unassembled WGS sequence"/>
</dbReference>
<feature type="domain" description="Guanylate cyclase" evidence="2">
    <location>
        <begin position="451"/>
        <end position="587"/>
    </location>
</feature>
<gene>
    <name evidence="3" type="ORF">PROAA_1190003</name>
</gene>
<organism evidence="3 4">
    <name type="scientific">Candidatus Propionivibrio aalborgensis</name>
    <dbReference type="NCBI Taxonomy" id="1860101"/>
    <lineage>
        <taxon>Bacteria</taxon>
        <taxon>Pseudomonadati</taxon>
        <taxon>Pseudomonadota</taxon>
        <taxon>Betaproteobacteria</taxon>
        <taxon>Rhodocyclales</taxon>
        <taxon>Rhodocyclaceae</taxon>
        <taxon>Propionivibrio</taxon>
    </lineage>
</organism>
<dbReference type="GO" id="GO:0006171">
    <property type="term" value="P:cAMP biosynthetic process"/>
    <property type="evidence" value="ECO:0007669"/>
    <property type="project" value="TreeGrafter"/>
</dbReference>
<accession>A0A1A8XH17</accession>
<dbReference type="EMBL" id="FLQY01000023">
    <property type="protein sequence ID" value="SBT03991.1"/>
    <property type="molecule type" value="Genomic_DNA"/>
</dbReference>
<proteinExistence type="predicted"/>
<dbReference type="GO" id="GO:0004016">
    <property type="term" value="F:adenylate cyclase activity"/>
    <property type="evidence" value="ECO:0007669"/>
    <property type="project" value="UniProtKB-ARBA"/>
</dbReference>
<dbReference type="PANTHER" id="PTHR43081">
    <property type="entry name" value="ADENYLATE CYCLASE, TERMINAL-DIFFERENTIATION SPECIFIC-RELATED"/>
    <property type="match status" value="1"/>
</dbReference>
<keyword evidence="4" id="KW-1185">Reference proteome</keyword>
<dbReference type="SMART" id="SM00044">
    <property type="entry name" value="CYCc"/>
    <property type="match status" value="1"/>
</dbReference>
<evidence type="ECO:0000259" key="2">
    <source>
        <dbReference type="PROSITE" id="PS50125"/>
    </source>
</evidence>
<dbReference type="Gene3D" id="3.30.70.1230">
    <property type="entry name" value="Nucleotide cyclase"/>
    <property type="match status" value="1"/>
</dbReference>
<dbReference type="CDD" id="cd07302">
    <property type="entry name" value="CHD"/>
    <property type="match status" value="1"/>
</dbReference>
<feature type="transmembrane region" description="Helical" evidence="1">
    <location>
        <begin position="340"/>
        <end position="357"/>
    </location>
</feature>
<dbReference type="InterPro" id="IPR001054">
    <property type="entry name" value="A/G_cyclase"/>
</dbReference>
<dbReference type="PROSITE" id="PS51257">
    <property type="entry name" value="PROKAR_LIPOPROTEIN"/>
    <property type="match status" value="1"/>
</dbReference>
<keyword evidence="1" id="KW-0472">Membrane</keyword>
<keyword evidence="1" id="KW-1133">Transmembrane helix</keyword>
<sequence length="643" mass="69620">MMLGRPRKSRRLWLVFFALAACLIAEALLRGGVLNPVDQRLQDFWFQWQGVRAEARHVGIVALDEDTLAAYPDDPMIFWTDRLAVAVARLREVGANVVGLDMLLSISPERWLGKLGGDLQQAARDYDRTFREQINSGQLVLASTRSGSGGRETDYLLPSPDYLLALPDFDIPGYVALADLLDEGDGVIRRYLMAPVALADRILLDGNVPILGLPSLLAVRAAGLDPLATSWMIGGRAMDREQPPEPIPYFGPPGTFPRVSLTRLLSDDALNDPAVTALQGKTVLIGATAAGLNDEHFTPYATRLFSGRGVLMSGVELHANVLESLLSGERLQPLGDGPRIGTLLLMVGLAVVAFVALPVWAGALLWLATIPVLALSGFLAFRFDVLAPVSAYAVATAIALLGVLGWRLTGEERERSRVRQMFGRYVSDQVVEALLKSDTRPELGGQSQEITVLFSDIRNFTTISERLNAREVVEMLNTYFERACAPLLAEGGSIDKFIGDAIMVEFGSPLPLADHANRGIRAAIALRAVAAEFSVWMEKRFPDRNLPKFAVGIGLHSGEAVIGNIGSLKRMEFTAIGDTVNLASRLEGMTKEIGCAILASETTIVGAGRNVVCGRSEVVKVKGREEAVRVFEVLNVEGGEKDA</sequence>
<feature type="transmembrane region" description="Helical" evidence="1">
    <location>
        <begin position="364"/>
        <end position="383"/>
    </location>
</feature>
<dbReference type="PANTHER" id="PTHR43081:SF1">
    <property type="entry name" value="ADENYLATE CYCLASE, TERMINAL-DIFFERENTIATION SPECIFIC"/>
    <property type="match status" value="1"/>
</dbReference>
<dbReference type="InterPro" id="IPR050697">
    <property type="entry name" value="Adenylyl/Guanylyl_Cyclase_3/4"/>
</dbReference>
<dbReference type="AlphaFoldDB" id="A0A1A8XH17"/>
<protein>
    <submittedName>
        <fullName evidence="3">Adenylate/guanylate cyclase with Chase sensor</fullName>
    </submittedName>
</protein>
<dbReference type="Pfam" id="PF00211">
    <property type="entry name" value="Guanylate_cyc"/>
    <property type="match status" value="1"/>
</dbReference>
<dbReference type="GO" id="GO:0035556">
    <property type="term" value="P:intracellular signal transduction"/>
    <property type="evidence" value="ECO:0007669"/>
    <property type="project" value="InterPro"/>
</dbReference>
<name>A0A1A8XH17_9RHOO</name>
<dbReference type="InterPro" id="IPR007890">
    <property type="entry name" value="CHASE2"/>
</dbReference>
<dbReference type="PROSITE" id="PS50125">
    <property type="entry name" value="GUANYLATE_CYCLASE_2"/>
    <property type="match status" value="1"/>
</dbReference>
<reference evidence="3 4" key="1">
    <citation type="submission" date="2016-06" db="EMBL/GenBank/DDBJ databases">
        <authorList>
            <person name="Kjaerup R.B."/>
            <person name="Dalgaard T.S."/>
            <person name="Juul-Madsen H.R."/>
        </authorList>
    </citation>
    <scope>NUCLEOTIDE SEQUENCE [LARGE SCALE GENOMIC DNA]</scope>
    <source>
        <strain evidence="3">2</strain>
    </source>
</reference>
<evidence type="ECO:0000256" key="1">
    <source>
        <dbReference type="SAM" id="Phobius"/>
    </source>
</evidence>
<keyword evidence="1" id="KW-0812">Transmembrane</keyword>
<evidence type="ECO:0000313" key="4">
    <source>
        <dbReference type="Proteomes" id="UP000199600"/>
    </source>
</evidence>